<accession>A0A0C2WSC6</accession>
<organism evidence="2 3">
    <name type="scientific">Serendipita vermifera MAFF 305830</name>
    <dbReference type="NCBI Taxonomy" id="933852"/>
    <lineage>
        <taxon>Eukaryota</taxon>
        <taxon>Fungi</taxon>
        <taxon>Dikarya</taxon>
        <taxon>Basidiomycota</taxon>
        <taxon>Agaricomycotina</taxon>
        <taxon>Agaricomycetes</taxon>
        <taxon>Sebacinales</taxon>
        <taxon>Serendipitaceae</taxon>
        <taxon>Serendipita</taxon>
    </lineage>
</organism>
<reference evidence="2 3" key="1">
    <citation type="submission" date="2014-04" db="EMBL/GenBank/DDBJ databases">
        <authorList>
            <consortium name="DOE Joint Genome Institute"/>
            <person name="Kuo A."/>
            <person name="Zuccaro A."/>
            <person name="Kohler A."/>
            <person name="Nagy L.G."/>
            <person name="Floudas D."/>
            <person name="Copeland A."/>
            <person name="Barry K.W."/>
            <person name="Cichocki N."/>
            <person name="Veneault-Fourrey C."/>
            <person name="LaButti K."/>
            <person name="Lindquist E.A."/>
            <person name="Lipzen A."/>
            <person name="Lundell T."/>
            <person name="Morin E."/>
            <person name="Murat C."/>
            <person name="Sun H."/>
            <person name="Tunlid A."/>
            <person name="Henrissat B."/>
            <person name="Grigoriev I.V."/>
            <person name="Hibbett D.S."/>
            <person name="Martin F."/>
            <person name="Nordberg H.P."/>
            <person name="Cantor M.N."/>
            <person name="Hua S.X."/>
        </authorList>
    </citation>
    <scope>NUCLEOTIDE SEQUENCE [LARGE SCALE GENOMIC DNA]</scope>
    <source>
        <strain evidence="2 3">MAFF 305830</strain>
    </source>
</reference>
<dbReference type="EMBL" id="KN824432">
    <property type="protein sequence ID" value="KIM20462.1"/>
    <property type="molecule type" value="Genomic_DNA"/>
</dbReference>
<gene>
    <name evidence="2" type="ORF">M408DRAFT_12998</name>
</gene>
<dbReference type="HOGENOM" id="CLU_511067_0_0_1"/>
<feature type="region of interest" description="Disordered" evidence="1">
    <location>
        <begin position="320"/>
        <end position="341"/>
    </location>
</feature>
<evidence type="ECO:0000256" key="1">
    <source>
        <dbReference type="SAM" id="MobiDB-lite"/>
    </source>
</evidence>
<reference evidence="3" key="2">
    <citation type="submission" date="2015-01" db="EMBL/GenBank/DDBJ databases">
        <title>Evolutionary Origins and Diversification of the Mycorrhizal Mutualists.</title>
        <authorList>
            <consortium name="DOE Joint Genome Institute"/>
            <consortium name="Mycorrhizal Genomics Consortium"/>
            <person name="Kohler A."/>
            <person name="Kuo A."/>
            <person name="Nagy L.G."/>
            <person name="Floudas D."/>
            <person name="Copeland A."/>
            <person name="Barry K.W."/>
            <person name="Cichocki N."/>
            <person name="Veneault-Fourrey C."/>
            <person name="LaButti K."/>
            <person name="Lindquist E.A."/>
            <person name="Lipzen A."/>
            <person name="Lundell T."/>
            <person name="Morin E."/>
            <person name="Murat C."/>
            <person name="Riley R."/>
            <person name="Ohm R."/>
            <person name="Sun H."/>
            <person name="Tunlid A."/>
            <person name="Henrissat B."/>
            <person name="Grigoriev I.V."/>
            <person name="Hibbett D.S."/>
            <person name="Martin F."/>
        </authorList>
    </citation>
    <scope>NUCLEOTIDE SEQUENCE [LARGE SCALE GENOMIC DNA]</scope>
    <source>
        <strain evidence="3">MAFF 305830</strain>
    </source>
</reference>
<dbReference type="Proteomes" id="UP000054097">
    <property type="component" value="Unassembled WGS sequence"/>
</dbReference>
<feature type="region of interest" description="Disordered" evidence="1">
    <location>
        <begin position="414"/>
        <end position="434"/>
    </location>
</feature>
<keyword evidence="3" id="KW-1185">Reference proteome</keyword>
<proteinExistence type="predicted"/>
<name>A0A0C2WSC6_SERVB</name>
<evidence type="ECO:0000313" key="3">
    <source>
        <dbReference type="Proteomes" id="UP000054097"/>
    </source>
</evidence>
<sequence length="533" mass="59153">MSEERTLFLQQNPSFEHVQQELFTMEPEWTVLQPIYGPNPYWRHADQKAPIGTTCRRLYAISTRNSRYVLAVVRTSGSDRPLPIFETSGPLIQAIISANPNLKGKVQSFVRYSDFEDAKTELFDYDQLKERESLSFPTTFILTTRELPRDFRVPFVDCKHLVKSTYSLNKVSFQMIHVSSALLHAIISLAEAFNLSHAENPIDPHPEDIRRFALVIAKDLTQFLDSLMHIVKRIKGEDFDQASAQTTIDQIFIDLCSDYPGAVNIRRSGERFEELKELDRKEAQLSGLNGAARNIEEKVVVSSSEQDALVQRADADPVQTVQNSKESLGVIPSKSEPLMGNNPVDTVRTVEESHAITLVKGFDLGKEETDTAPVEAVYTAQKSSSTGPNEPDPRMKDTPVETARIVEKGHATTPVQGYDLGEGETDSVPAEKVTSKAPQYLSKGTGTIKSLRHLLMAQKVQATQNILPILSNATSWVAPLEDFPGVIMANVDEGAGINPVGTAFKEPDFHGNTDTHFMATSSSSQTIAYETQI</sequence>
<evidence type="ECO:0000313" key="2">
    <source>
        <dbReference type="EMBL" id="KIM20462.1"/>
    </source>
</evidence>
<protein>
    <submittedName>
        <fullName evidence="2">Uncharacterized protein</fullName>
    </submittedName>
</protein>
<dbReference type="AlphaFoldDB" id="A0A0C2WSC6"/>